<dbReference type="AlphaFoldDB" id="A0A520X7K0"/>
<dbReference type="CDD" id="cd01129">
    <property type="entry name" value="PulE-GspE-like"/>
    <property type="match status" value="1"/>
</dbReference>
<dbReference type="GO" id="GO:0016887">
    <property type="term" value="F:ATP hydrolysis activity"/>
    <property type="evidence" value="ECO:0007669"/>
    <property type="project" value="TreeGrafter"/>
</dbReference>
<organism evidence="5 6">
    <name type="scientific">Candidatus Acidulodesulfobacterium acidiphilum</name>
    <dbReference type="NCBI Taxonomy" id="2597224"/>
    <lineage>
        <taxon>Bacteria</taxon>
        <taxon>Deltaproteobacteria</taxon>
        <taxon>Candidatus Acidulodesulfobacterales</taxon>
        <taxon>Candidatus Acidulodesulfobacterium</taxon>
    </lineage>
</organism>
<dbReference type="PANTHER" id="PTHR30258">
    <property type="entry name" value="TYPE II SECRETION SYSTEM PROTEIN GSPE-RELATED"/>
    <property type="match status" value="1"/>
</dbReference>
<dbReference type="GO" id="GO:0005524">
    <property type="term" value="F:ATP binding"/>
    <property type="evidence" value="ECO:0007669"/>
    <property type="project" value="UniProtKB-KW"/>
</dbReference>
<dbReference type="PROSITE" id="PS00662">
    <property type="entry name" value="T2SP_E"/>
    <property type="match status" value="1"/>
</dbReference>
<evidence type="ECO:0000259" key="4">
    <source>
        <dbReference type="PROSITE" id="PS00662"/>
    </source>
</evidence>
<protein>
    <submittedName>
        <fullName evidence="5">Type II/IV secretion system protein</fullName>
    </submittedName>
</protein>
<gene>
    <name evidence="5" type="ORF">EVJ48_09420</name>
</gene>
<sequence>MILVTGPTGSGKTTTLYSILSELNKNESINISTAEDPIEYDFSGINQIQIDETLKNSKTGATLNFAEVLRSFLRQDPDIIMVGEIRDYETSSIAIQAALTGHLVLSTIHTNNASATVTRLINMNIEPFLISSSLNLIIAQRLIRKLCLECKEELDESDVKKLGISAAYSDNDNYRQNKNNYFKLYKAKAKGCPTCNNTGYKGRIPIYEMLEINDEIRGLINGNASESEIEKSAIKNGMKTLSDSAKEKFLSGVTSLEEILPYIKSSKRKA</sequence>
<comment type="similarity">
    <text evidence="1">Belongs to the GSP E family.</text>
</comment>
<keyword evidence="2" id="KW-0547">Nucleotide-binding</keyword>
<comment type="caution">
    <text evidence="5">The sequence shown here is derived from an EMBL/GenBank/DDBJ whole genome shotgun (WGS) entry which is preliminary data.</text>
</comment>
<dbReference type="SUPFAM" id="SSF52540">
    <property type="entry name" value="P-loop containing nucleoside triphosphate hydrolases"/>
    <property type="match status" value="1"/>
</dbReference>
<dbReference type="Pfam" id="PF00437">
    <property type="entry name" value="T2SSE"/>
    <property type="match status" value="1"/>
</dbReference>
<evidence type="ECO:0000313" key="6">
    <source>
        <dbReference type="Proteomes" id="UP000322454"/>
    </source>
</evidence>
<evidence type="ECO:0000313" key="5">
    <source>
        <dbReference type="EMBL" id="RZV37170.1"/>
    </source>
</evidence>
<dbReference type="GO" id="GO:0005886">
    <property type="term" value="C:plasma membrane"/>
    <property type="evidence" value="ECO:0007669"/>
    <property type="project" value="TreeGrafter"/>
</dbReference>
<reference evidence="5 6" key="1">
    <citation type="submission" date="2019-01" db="EMBL/GenBank/DDBJ databases">
        <title>Insights into ecological role of a new deltaproteobacterial order Candidatus Sinidesulfobacterales (Sva0485) by metagenomics and metatranscriptomics.</title>
        <authorList>
            <person name="Tan S."/>
            <person name="Liu J."/>
            <person name="Fang Y."/>
            <person name="Hedlund B."/>
            <person name="Lian Z.-H."/>
            <person name="Huang L.-Y."/>
            <person name="Li J.-T."/>
            <person name="Huang L.-N."/>
            <person name="Li W.-J."/>
            <person name="Jiang H.-C."/>
            <person name="Dong H.-L."/>
            <person name="Shu W.-S."/>
        </authorList>
    </citation>
    <scope>NUCLEOTIDE SEQUENCE [LARGE SCALE GENOMIC DNA]</scope>
    <source>
        <strain evidence="5">AP4</strain>
    </source>
</reference>
<dbReference type="Proteomes" id="UP000322454">
    <property type="component" value="Unassembled WGS sequence"/>
</dbReference>
<name>A0A520X7K0_9DELT</name>
<dbReference type="Gene3D" id="3.40.50.300">
    <property type="entry name" value="P-loop containing nucleotide triphosphate hydrolases"/>
    <property type="match status" value="1"/>
</dbReference>
<dbReference type="EMBL" id="SHMQ01000043">
    <property type="protein sequence ID" value="RZV37170.1"/>
    <property type="molecule type" value="Genomic_DNA"/>
</dbReference>
<evidence type="ECO:0000256" key="2">
    <source>
        <dbReference type="ARBA" id="ARBA00022741"/>
    </source>
</evidence>
<keyword evidence="3" id="KW-0067">ATP-binding</keyword>
<accession>A0A520X7K0</accession>
<dbReference type="InterPro" id="IPR001482">
    <property type="entry name" value="T2SS/T4SS_dom"/>
</dbReference>
<feature type="domain" description="Bacterial type II secretion system protein E" evidence="4">
    <location>
        <begin position="73"/>
        <end position="87"/>
    </location>
</feature>
<proteinExistence type="inferred from homology"/>
<evidence type="ECO:0000256" key="3">
    <source>
        <dbReference type="ARBA" id="ARBA00022840"/>
    </source>
</evidence>
<dbReference type="PANTHER" id="PTHR30258:SF1">
    <property type="entry name" value="PROTEIN TRANSPORT PROTEIN HOFB HOMOLOG"/>
    <property type="match status" value="1"/>
</dbReference>
<dbReference type="InterPro" id="IPR027417">
    <property type="entry name" value="P-loop_NTPase"/>
</dbReference>
<evidence type="ECO:0000256" key="1">
    <source>
        <dbReference type="ARBA" id="ARBA00006611"/>
    </source>
</evidence>